<name>A0A6H9Z1U1_9ACTN</name>
<sequence>MDEILRRIESAYGSLSEPHFGFIASGLEARPYAPLMEEVGQVFQVEDDTDPDDDHGFMYGLEREGRRWVLTISLVGPYAAFARLGRSWDTVLTATVPGLLEEERWLINKLSSAGLKLLTREEMEQPVNLNLFNADPGTVRVYQALFTDTSILPWDKETLQRLGLI</sequence>
<dbReference type="OrthoDB" id="5196289at2"/>
<evidence type="ECO:0000313" key="2">
    <source>
        <dbReference type="Proteomes" id="UP000468735"/>
    </source>
</evidence>
<proteinExistence type="predicted"/>
<evidence type="ECO:0000313" key="1">
    <source>
        <dbReference type="EMBL" id="KAB2348518.1"/>
    </source>
</evidence>
<gene>
    <name evidence="1" type="ORF">F8566_17210</name>
</gene>
<dbReference type="RefSeq" id="WP_151561246.1">
    <property type="nucleotide sequence ID" value="NZ_WBMT01000007.1"/>
</dbReference>
<keyword evidence="2" id="KW-1185">Reference proteome</keyword>
<comment type="caution">
    <text evidence="1">The sequence shown here is derived from an EMBL/GenBank/DDBJ whole genome shotgun (WGS) entry which is preliminary data.</text>
</comment>
<dbReference type="AlphaFoldDB" id="A0A6H9Z1U1"/>
<organism evidence="1 2">
    <name type="scientific">Actinomadura rudentiformis</name>
    <dbReference type="NCBI Taxonomy" id="359158"/>
    <lineage>
        <taxon>Bacteria</taxon>
        <taxon>Bacillati</taxon>
        <taxon>Actinomycetota</taxon>
        <taxon>Actinomycetes</taxon>
        <taxon>Streptosporangiales</taxon>
        <taxon>Thermomonosporaceae</taxon>
        <taxon>Actinomadura</taxon>
    </lineage>
</organism>
<protein>
    <submittedName>
        <fullName evidence="1">Uncharacterized protein</fullName>
    </submittedName>
</protein>
<dbReference type="EMBL" id="WBMT01000007">
    <property type="protein sequence ID" value="KAB2348518.1"/>
    <property type="molecule type" value="Genomic_DNA"/>
</dbReference>
<accession>A0A6H9Z1U1</accession>
<reference evidence="1 2" key="1">
    <citation type="submission" date="2019-09" db="EMBL/GenBank/DDBJ databases">
        <title>Actinomadura physcomitrii sp. nov., a novel actinomycete isolated from moss [Physcomitrium sphaericum (Ludw) Fuernr].</title>
        <authorList>
            <person name="Zhuang X."/>
            <person name="Liu C."/>
        </authorList>
    </citation>
    <scope>NUCLEOTIDE SEQUENCE [LARGE SCALE GENOMIC DNA]</scope>
    <source>
        <strain evidence="1 2">HMC1</strain>
    </source>
</reference>
<dbReference type="Proteomes" id="UP000468735">
    <property type="component" value="Unassembled WGS sequence"/>
</dbReference>